<keyword evidence="1" id="KW-0449">Lipoprotein</keyword>
<comment type="caution">
    <text evidence="1">The sequence shown here is derived from an EMBL/GenBank/DDBJ whole genome shotgun (WGS) entry which is preliminary data.</text>
</comment>
<dbReference type="PROSITE" id="PS51257">
    <property type="entry name" value="PROKAR_LIPOPROTEIN"/>
    <property type="match status" value="1"/>
</dbReference>
<reference evidence="2" key="1">
    <citation type="journal article" date="2019" name="Int. J. Syst. Evol. Microbiol.">
        <title>The Global Catalogue of Microorganisms (GCM) 10K type strain sequencing project: providing services to taxonomists for standard genome sequencing and annotation.</title>
        <authorList>
            <consortium name="The Broad Institute Genomics Platform"/>
            <consortium name="The Broad Institute Genome Sequencing Center for Infectious Disease"/>
            <person name="Wu L."/>
            <person name="Ma J."/>
        </authorList>
    </citation>
    <scope>NUCLEOTIDE SEQUENCE [LARGE SCALE GENOMIC DNA]</scope>
    <source>
        <strain evidence="2">KCTC 52298</strain>
    </source>
</reference>
<gene>
    <name evidence="1" type="ORF">ACFSQW_08265</name>
</gene>
<dbReference type="InterPro" id="IPR011990">
    <property type="entry name" value="TPR-like_helical_dom_sf"/>
</dbReference>
<sequence length="529" mass="60387">MRIKNIGLVIILIATSLGSCKKFLDVNTDKTFPQEVSPEVLIAPITFRMAEGLSFDNRTVNKYIQYFVGSSDNVEGSLYWERHGHNQPQENVGERMWRTVYFDLGKNLEEMIRLGKEDGKTEFVGIGYAIKAWAYQMLTDLHGPIVLDQAFEENRLSFAYQDQPEVYAKVRQWCDSALKYLNAKPIQSSAKHLASYSGDNIYGGDLIKWTKFTHAIRAIQYSRLINKPAFKTSYADSVLKYTDLSFANLNDDARVRFRASSEATSNVWGTEISRLRNTQFMHAGTPILKYLTGGIHGEFKADTTSSTDPRLMRMLVRTFSDSVFRAATPGAGAANASIPAMVGRMDNNEYLGKFIFKNNASFPIITHAQMLFIRSEAAFYKGDMDVAYDCYRRGIIASMDFVNSYLSATGMGDEARISEPEALAYVSSSEVVQSTDKLSLGIKDIMLQKYIALWPWGSIETWSDMRKYQYDLSIYKHFHPVNLLHGEYAYRLKPRYYSEYNWNRKELEKWGGLEPNYGTKKVWFVTPDN</sequence>
<accession>A0ABW5L3C3</accession>
<protein>
    <submittedName>
        <fullName evidence="1">SusD/RagB family nutrient-binding outer membrane lipoprotein</fullName>
    </submittedName>
</protein>
<evidence type="ECO:0000313" key="2">
    <source>
        <dbReference type="Proteomes" id="UP001597440"/>
    </source>
</evidence>
<dbReference type="Gene3D" id="1.25.40.390">
    <property type="match status" value="1"/>
</dbReference>
<keyword evidence="2" id="KW-1185">Reference proteome</keyword>
<dbReference type="InterPro" id="IPR041662">
    <property type="entry name" value="SusD-like_2"/>
</dbReference>
<evidence type="ECO:0000313" key="1">
    <source>
        <dbReference type="EMBL" id="MFD2554382.1"/>
    </source>
</evidence>
<dbReference type="EMBL" id="JBHULD010000008">
    <property type="protein sequence ID" value="MFD2554382.1"/>
    <property type="molecule type" value="Genomic_DNA"/>
</dbReference>
<dbReference type="Pfam" id="PF12771">
    <property type="entry name" value="SusD-like_2"/>
    <property type="match status" value="1"/>
</dbReference>
<name>A0ABW5L3C3_9SPHI</name>
<dbReference type="Proteomes" id="UP001597440">
    <property type="component" value="Unassembled WGS sequence"/>
</dbReference>
<dbReference type="RefSeq" id="WP_246512687.1">
    <property type="nucleotide sequence ID" value="NZ_JAEQMU010000006.1"/>
</dbReference>
<dbReference type="SUPFAM" id="SSF48452">
    <property type="entry name" value="TPR-like"/>
    <property type="match status" value="1"/>
</dbReference>
<proteinExistence type="predicted"/>
<organism evidence="1 2">
    <name type="scientific">Sphingobacterium tabacisoli</name>
    <dbReference type="NCBI Taxonomy" id="2044855"/>
    <lineage>
        <taxon>Bacteria</taxon>
        <taxon>Pseudomonadati</taxon>
        <taxon>Bacteroidota</taxon>
        <taxon>Sphingobacteriia</taxon>
        <taxon>Sphingobacteriales</taxon>
        <taxon>Sphingobacteriaceae</taxon>
        <taxon>Sphingobacterium</taxon>
    </lineage>
</organism>